<dbReference type="Proteomes" id="UP000046395">
    <property type="component" value="Unassembled WGS sequence"/>
</dbReference>
<dbReference type="WBParaSite" id="TMUE_0000000256.1">
    <property type="protein sequence ID" value="TMUE_0000000256.1"/>
    <property type="gene ID" value="WBGene00296197"/>
</dbReference>
<organism evidence="1 2">
    <name type="scientific">Trichuris muris</name>
    <name type="common">Mouse whipworm</name>
    <dbReference type="NCBI Taxonomy" id="70415"/>
    <lineage>
        <taxon>Eukaryota</taxon>
        <taxon>Metazoa</taxon>
        <taxon>Ecdysozoa</taxon>
        <taxon>Nematoda</taxon>
        <taxon>Enoplea</taxon>
        <taxon>Dorylaimia</taxon>
        <taxon>Trichinellida</taxon>
        <taxon>Trichuridae</taxon>
        <taxon>Trichuris</taxon>
    </lineage>
</organism>
<proteinExistence type="predicted"/>
<evidence type="ECO:0000313" key="2">
    <source>
        <dbReference type="WBParaSite" id="TMUE_0000000256.1"/>
    </source>
</evidence>
<sequence>MSIVRLVHPASCPLEGLDATLELCSSVEHLTSSLVRRFNLVFQELTQRLETLGRRLDQLENQLCQLPLQANKVVTLSHPEVCPWRTTIESWAPSMAPLLDFTEPLDCCREGVKSKCNSGYVLPAEEFDLQKALHKNKLPLTRPVSFAQAVEDDEDVVQLKYLSDLFIFNSTKTRYEKRSSNFSGLLSAPIWLSTRPDSPSCRHGTSSGSLLISAPVSPPVVAPVNSKENEIPQLKLPESLPHLPGISFFSDEISVNSVTKKSVPSVHEVVESSNFCTVVETPVVHFENESTGPPVPAPPPPPLPAVVQPSSAPVPLTSPSRVDLMASIREAGGIERFNFKCRRQNQLRVSVSSDPAGDLKTAMAKRRKEIMGQLEGTAPLESAAEVLLRRLSVNVPPKEYNGGDGESSSIIATF</sequence>
<evidence type="ECO:0000313" key="1">
    <source>
        <dbReference type="Proteomes" id="UP000046395"/>
    </source>
</evidence>
<reference evidence="2" key="1">
    <citation type="submission" date="2019-12" db="UniProtKB">
        <authorList>
            <consortium name="WormBaseParasite"/>
        </authorList>
    </citation>
    <scope>IDENTIFICATION</scope>
</reference>
<name>A0A5S6PZ61_TRIMR</name>
<protein>
    <submittedName>
        <fullName evidence="2">WASP family protein member</fullName>
    </submittedName>
</protein>
<keyword evidence="1" id="KW-1185">Reference proteome</keyword>
<dbReference type="STRING" id="70415.A0A5S6PZ61"/>
<dbReference type="AlphaFoldDB" id="A0A5S6PZ61"/>
<accession>A0A5S6PZ61</accession>